<name>A0ABV0TZ36_9TELE</name>
<proteinExistence type="predicted"/>
<dbReference type="Proteomes" id="UP001482620">
    <property type="component" value="Unassembled WGS sequence"/>
</dbReference>
<comment type="caution">
    <text evidence="2">The sequence shown here is derived from an EMBL/GenBank/DDBJ whole genome shotgun (WGS) entry which is preliminary data.</text>
</comment>
<protein>
    <submittedName>
        <fullName evidence="2">Uncharacterized protein</fullName>
    </submittedName>
</protein>
<feature type="non-terminal residue" evidence="2">
    <location>
        <position position="134"/>
    </location>
</feature>
<dbReference type="EMBL" id="JAHRIQ010050962">
    <property type="protein sequence ID" value="MEQ2238189.1"/>
    <property type="molecule type" value="Genomic_DNA"/>
</dbReference>
<accession>A0ABV0TZ36</accession>
<evidence type="ECO:0000313" key="2">
    <source>
        <dbReference type="EMBL" id="MEQ2238189.1"/>
    </source>
</evidence>
<feature type="compositionally biased region" description="Acidic residues" evidence="1">
    <location>
        <begin position="1"/>
        <end position="13"/>
    </location>
</feature>
<keyword evidence="3" id="KW-1185">Reference proteome</keyword>
<feature type="compositionally biased region" description="Polar residues" evidence="1">
    <location>
        <begin position="15"/>
        <end position="27"/>
    </location>
</feature>
<organism evidence="2 3">
    <name type="scientific">Ilyodon furcidens</name>
    <name type="common">goldbreast splitfin</name>
    <dbReference type="NCBI Taxonomy" id="33524"/>
    <lineage>
        <taxon>Eukaryota</taxon>
        <taxon>Metazoa</taxon>
        <taxon>Chordata</taxon>
        <taxon>Craniata</taxon>
        <taxon>Vertebrata</taxon>
        <taxon>Euteleostomi</taxon>
        <taxon>Actinopterygii</taxon>
        <taxon>Neopterygii</taxon>
        <taxon>Teleostei</taxon>
        <taxon>Neoteleostei</taxon>
        <taxon>Acanthomorphata</taxon>
        <taxon>Ovalentaria</taxon>
        <taxon>Atherinomorphae</taxon>
        <taxon>Cyprinodontiformes</taxon>
        <taxon>Goodeidae</taxon>
        <taxon>Ilyodon</taxon>
    </lineage>
</organism>
<gene>
    <name evidence="2" type="ORF">ILYODFUR_030722</name>
</gene>
<feature type="region of interest" description="Disordered" evidence="1">
    <location>
        <begin position="1"/>
        <end position="48"/>
    </location>
</feature>
<evidence type="ECO:0000256" key="1">
    <source>
        <dbReference type="SAM" id="MobiDB-lite"/>
    </source>
</evidence>
<reference evidence="2 3" key="1">
    <citation type="submission" date="2021-06" db="EMBL/GenBank/DDBJ databases">
        <authorList>
            <person name="Palmer J.M."/>
        </authorList>
    </citation>
    <scope>NUCLEOTIDE SEQUENCE [LARGE SCALE GENOMIC DNA]</scope>
    <source>
        <strain evidence="3">if_2019</strain>
        <tissue evidence="2">Muscle</tissue>
    </source>
</reference>
<feature type="compositionally biased region" description="Acidic residues" evidence="1">
    <location>
        <begin position="36"/>
        <end position="45"/>
    </location>
</feature>
<evidence type="ECO:0000313" key="3">
    <source>
        <dbReference type="Proteomes" id="UP001482620"/>
    </source>
</evidence>
<sequence>MDDDLMFSMEEEGSTQRPSAQRNVKQRASSLSDANASEDDDDEENFISPILGDSAKEVCNYLKDLAYTRQLSNSLPQSNFLYRHETEAEHRSYTVISESARSAWINAIEKARAMPDPWAQFHLEEIETEPCIRY</sequence>